<dbReference type="CDD" id="cd16371">
    <property type="entry name" value="DMSOR_beta_like"/>
    <property type="match status" value="1"/>
</dbReference>
<keyword evidence="5" id="KW-0249">Electron transport</keyword>
<evidence type="ECO:0000256" key="5">
    <source>
        <dbReference type="ARBA" id="ARBA00022982"/>
    </source>
</evidence>
<dbReference type="SUPFAM" id="SSF54862">
    <property type="entry name" value="4Fe-4S ferredoxins"/>
    <property type="match status" value="1"/>
</dbReference>
<evidence type="ECO:0000256" key="2">
    <source>
        <dbReference type="ARBA" id="ARBA00022485"/>
    </source>
</evidence>
<feature type="domain" description="4Fe-4S ferredoxin-type" evidence="9">
    <location>
        <begin position="85"/>
        <end position="115"/>
    </location>
</feature>
<feature type="region of interest" description="Disordered" evidence="8">
    <location>
        <begin position="233"/>
        <end position="252"/>
    </location>
</feature>
<keyword evidence="4" id="KW-0677">Repeat</keyword>
<gene>
    <name evidence="10" type="ORF">L2Y54_04515</name>
</gene>
<keyword evidence="7" id="KW-0411">Iron-sulfur</keyword>
<sequence>MANEPSPKNPVLQDKATIKEAIKRHKKEVYTPVVPEQQFGFIHHNVDCIGCRACEIACKDKNGLAPGPRFRRVMYVEGGTYPAVYAYKVNMSCNHCAEPACLPTCPTGAIFKRKQDGIVDIDSTLCIGCRRCEAACPYGAPQFIPEQNIVSKCNMCVDEIDAGRKPYCVMACMMRVLDIGPIDQLRAGAYQTKAMAPTEKDKLVGQVKGMADPALTNPSIVFIAHSQGKVEPVAATPAASAAQPAPVTPEKK</sequence>
<evidence type="ECO:0000256" key="4">
    <source>
        <dbReference type="ARBA" id="ARBA00022737"/>
    </source>
</evidence>
<evidence type="ECO:0000256" key="7">
    <source>
        <dbReference type="ARBA" id="ARBA00023014"/>
    </source>
</evidence>
<organism evidence="10 11">
    <name type="scientific">Thiothrix winogradskyi</name>
    <dbReference type="NCBI Taxonomy" id="96472"/>
    <lineage>
        <taxon>Bacteria</taxon>
        <taxon>Pseudomonadati</taxon>
        <taxon>Pseudomonadota</taxon>
        <taxon>Gammaproteobacteria</taxon>
        <taxon>Thiotrichales</taxon>
        <taxon>Thiotrichaceae</taxon>
        <taxon>Thiothrix</taxon>
    </lineage>
</organism>
<dbReference type="Gene3D" id="3.30.70.20">
    <property type="match status" value="2"/>
</dbReference>
<evidence type="ECO:0000313" key="10">
    <source>
        <dbReference type="EMBL" id="UJS25309.1"/>
    </source>
</evidence>
<proteinExistence type="predicted"/>
<evidence type="ECO:0000256" key="8">
    <source>
        <dbReference type="SAM" id="MobiDB-lite"/>
    </source>
</evidence>
<evidence type="ECO:0000259" key="9">
    <source>
        <dbReference type="PROSITE" id="PS51379"/>
    </source>
</evidence>
<feature type="domain" description="4Fe-4S ferredoxin-type" evidence="9">
    <location>
        <begin position="117"/>
        <end position="146"/>
    </location>
</feature>
<name>A0ABY3T1B0_9GAMM</name>
<dbReference type="PANTHER" id="PTHR43177">
    <property type="entry name" value="PROTEIN NRFC"/>
    <property type="match status" value="1"/>
</dbReference>
<keyword evidence="11" id="KW-1185">Reference proteome</keyword>
<feature type="domain" description="4Fe-4S ferredoxin-type" evidence="9">
    <location>
        <begin position="40"/>
        <end position="69"/>
    </location>
</feature>
<keyword evidence="1" id="KW-0813">Transport</keyword>
<dbReference type="RefSeq" id="WP_236500120.1">
    <property type="nucleotide sequence ID" value="NZ_CP091244.1"/>
</dbReference>
<evidence type="ECO:0000256" key="3">
    <source>
        <dbReference type="ARBA" id="ARBA00022723"/>
    </source>
</evidence>
<accession>A0ABY3T1B0</accession>
<dbReference type="Proteomes" id="UP001054801">
    <property type="component" value="Chromosome"/>
</dbReference>
<feature type="compositionally biased region" description="Low complexity" evidence="8">
    <location>
        <begin position="233"/>
        <end position="245"/>
    </location>
</feature>
<evidence type="ECO:0000313" key="11">
    <source>
        <dbReference type="Proteomes" id="UP001054801"/>
    </source>
</evidence>
<keyword evidence="6" id="KW-0408">Iron</keyword>
<evidence type="ECO:0000256" key="1">
    <source>
        <dbReference type="ARBA" id="ARBA00022448"/>
    </source>
</evidence>
<dbReference type="Pfam" id="PF13247">
    <property type="entry name" value="Fer4_11"/>
    <property type="match status" value="1"/>
</dbReference>
<dbReference type="InterPro" id="IPR017896">
    <property type="entry name" value="4Fe4S_Fe-S-bd"/>
</dbReference>
<dbReference type="InterPro" id="IPR050954">
    <property type="entry name" value="ET_IronSulfur_Cluster-Binding"/>
</dbReference>
<protein>
    <submittedName>
        <fullName evidence="10">4Fe-4S dicluster domain-containing protein</fullName>
    </submittedName>
</protein>
<dbReference type="PROSITE" id="PS00198">
    <property type="entry name" value="4FE4S_FER_1"/>
    <property type="match status" value="1"/>
</dbReference>
<dbReference type="PANTHER" id="PTHR43177:SF5">
    <property type="entry name" value="ANAEROBIC DIMETHYL SULFOXIDE REDUCTASE CHAIN B-RELATED"/>
    <property type="match status" value="1"/>
</dbReference>
<dbReference type="InterPro" id="IPR017900">
    <property type="entry name" value="4Fe4S_Fe_S_CS"/>
</dbReference>
<dbReference type="PROSITE" id="PS51379">
    <property type="entry name" value="4FE4S_FER_2"/>
    <property type="match status" value="3"/>
</dbReference>
<evidence type="ECO:0000256" key="6">
    <source>
        <dbReference type="ARBA" id="ARBA00023004"/>
    </source>
</evidence>
<keyword evidence="2" id="KW-0004">4Fe-4S</keyword>
<dbReference type="EMBL" id="CP091244">
    <property type="protein sequence ID" value="UJS25309.1"/>
    <property type="molecule type" value="Genomic_DNA"/>
</dbReference>
<keyword evidence="3" id="KW-0479">Metal-binding</keyword>
<reference evidence="10" key="1">
    <citation type="journal article" date="2022" name="Microorganisms">
        <title>Two New Species of Filamentous Sulfur Bacteria of the Genus Thiothrix, Thiothrix winogradskyi sp. nov. and 'Candidatus Thiothrix sulfatifontis' sp. nov.</title>
        <authorList>
            <person name="Ravin N.V."/>
            <person name="Rossetti S."/>
            <person name="Beletsky A.V."/>
            <person name="Kadnikov V.V."/>
            <person name="Rudenko T.S."/>
            <person name="Smolyakov D.D."/>
            <person name="Moskvitina M.I."/>
            <person name="Gureeva M.V."/>
            <person name="Mardanov A.V."/>
            <person name="Grabovich M.Y."/>
        </authorList>
    </citation>
    <scope>NUCLEOTIDE SEQUENCE</scope>
    <source>
        <strain evidence="10">CT3</strain>
    </source>
</reference>